<reference evidence="1 2" key="1">
    <citation type="journal article" date="2018" name="Nat. Genet.">
        <title>The Rosa genome provides new insights in the design of modern roses.</title>
        <authorList>
            <person name="Bendahmane M."/>
        </authorList>
    </citation>
    <scope>NUCLEOTIDE SEQUENCE [LARGE SCALE GENOMIC DNA]</scope>
    <source>
        <strain evidence="2">cv. Old Blush</strain>
    </source>
</reference>
<gene>
    <name evidence="1" type="ORF">RchiOBHm_Chr2g0099071</name>
</gene>
<dbReference type="EMBL" id="PDCK01000040">
    <property type="protein sequence ID" value="PRQ47380.1"/>
    <property type="molecule type" value="Genomic_DNA"/>
</dbReference>
<name>A0A2P6RLR4_ROSCH</name>
<dbReference type="CDD" id="cd06464">
    <property type="entry name" value="ACD_sHsps-like"/>
    <property type="match status" value="1"/>
</dbReference>
<dbReference type="Proteomes" id="UP000238479">
    <property type="component" value="Chromosome 2"/>
</dbReference>
<keyword evidence="1" id="KW-0346">Stress response</keyword>
<dbReference type="AlphaFoldDB" id="A0A2P6RLR4"/>
<dbReference type="Gramene" id="PRQ47380">
    <property type="protein sequence ID" value="PRQ47380"/>
    <property type="gene ID" value="RchiOBHm_Chr2g0099071"/>
</dbReference>
<dbReference type="Gene3D" id="2.60.40.790">
    <property type="match status" value="1"/>
</dbReference>
<dbReference type="SUPFAM" id="SSF49764">
    <property type="entry name" value="HSP20-like chaperones"/>
    <property type="match status" value="1"/>
</dbReference>
<dbReference type="InterPro" id="IPR008978">
    <property type="entry name" value="HSP20-like_chaperone"/>
</dbReference>
<organism evidence="1 2">
    <name type="scientific">Rosa chinensis</name>
    <name type="common">China rose</name>
    <dbReference type="NCBI Taxonomy" id="74649"/>
    <lineage>
        <taxon>Eukaryota</taxon>
        <taxon>Viridiplantae</taxon>
        <taxon>Streptophyta</taxon>
        <taxon>Embryophyta</taxon>
        <taxon>Tracheophyta</taxon>
        <taxon>Spermatophyta</taxon>
        <taxon>Magnoliopsida</taxon>
        <taxon>eudicotyledons</taxon>
        <taxon>Gunneridae</taxon>
        <taxon>Pentapetalae</taxon>
        <taxon>rosids</taxon>
        <taxon>fabids</taxon>
        <taxon>Rosales</taxon>
        <taxon>Rosaceae</taxon>
        <taxon>Rosoideae</taxon>
        <taxon>Rosoideae incertae sedis</taxon>
        <taxon>Rosa</taxon>
    </lineage>
</organism>
<comment type="caution">
    <text evidence="1">The sequence shown here is derived from an EMBL/GenBank/DDBJ whole genome shotgun (WGS) entry which is preliminary data.</text>
</comment>
<accession>A0A2P6RLR4</accession>
<evidence type="ECO:0000313" key="2">
    <source>
        <dbReference type="Proteomes" id="UP000238479"/>
    </source>
</evidence>
<sequence>MRENSLLKVGLLDHQSSHSPGQTIASEKISFLETSFTSSFLTLTGSGHTHSPSSNLYFQQRESFRPPPMASSATLINRFLLTRTSSNPIIPSSIRSLSSTLYWIVKPVPQRARDDAPDDLHRSGLLIQDKDDALYLQKSMPGLGKDDVDVEISPKRNTLIITGEPGGYKALLHLPPSCLAAEAVSKMENGLLRVLVPKTKPNGAGPTQEAQWGPPGHYKPGDAILMVGYLCQDE</sequence>
<evidence type="ECO:0000313" key="1">
    <source>
        <dbReference type="EMBL" id="PRQ47380.1"/>
    </source>
</evidence>
<protein>
    <submittedName>
        <fullName evidence="1">Putative small heat shock protein HSP20</fullName>
    </submittedName>
</protein>
<keyword evidence="2" id="KW-1185">Reference proteome</keyword>
<proteinExistence type="predicted"/>